<gene>
    <name evidence="10" type="ORF">Vbra_20374</name>
</gene>
<dbReference type="AlphaFoldDB" id="A0A0G4EE61"/>
<dbReference type="Pfam" id="PF01926">
    <property type="entry name" value="MMR_HSR1"/>
    <property type="match status" value="1"/>
</dbReference>
<dbReference type="GO" id="GO:0030488">
    <property type="term" value="P:tRNA methylation"/>
    <property type="evidence" value="ECO:0007669"/>
    <property type="project" value="TreeGrafter"/>
</dbReference>
<dbReference type="Pfam" id="PF12631">
    <property type="entry name" value="MnmE_helical"/>
    <property type="match status" value="1"/>
</dbReference>
<keyword evidence="3" id="KW-0819">tRNA processing</keyword>
<dbReference type="PANTHER" id="PTHR42714:SF2">
    <property type="entry name" value="TRNA MODIFICATION GTPASE GTPBP3, MITOCHONDRIAL"/>
    <property type="match status" value="1"/>
</dbReference>
<protein>
    <recommendedName>
        <fullName evidence="12">TrmE-type G domain-containing protein</fullName>
    </recommendedName>
</protein>
<comment type="similarity">
    <text evidence="2">Belongs to the TRAFAC class TrmE-Era-EngA-EngB-Septin-like GTPase superfamily. TrmE GTPase family.</text>
</comment>
<keyword evidence="4" id="KW-0547">Nucleotide-binding</keyword>
<feature type="signal peptide" evidence="6">
    <location>
        <begin position="1"/>
        <end position="21"/>
    </location>
</feature>
<evidence type="ECO:0000256" key="5">
    <source>
        <dbReference type="ARBA" id="ARBA00023134"/>
    </source>
</evidence>
<reference evidence="10 11" key="1">
    <citation type="submission" date="2014-11" db="EMBL/GenBank/DDBJ databases">
        <authorList>
            <person name="Zhu J."/>
            <person name="Qi W."/>
            <person name="Song R."/>
        </authorList>
    </citation>
    <scope>NUCLEOTIDE SEQUENCE [LARGE SCALE GENOMIC DNA]</scope>
</reference>
<accession>A0A0G4EE61</accession>
<keyword evidence="5" id="KW-0342">GTP-binding</keyword>
<dbReference type="VEuPathDB" id="CryptoDB:Vbra_20374"/>
<dbReference type="PANTHER" id="PTHR42714">
    <property type="entry name" value="TRNA MODIFICATION GTPASE GTPBP3"/>
    <property type="match status" value="1"/>
</dbReference>
<dbReference type="OMA" id="EFHCHGG"/>
<dbReference type="InterPro" id="IPR006073">
    <property type="entry name" value="GTP-bd"/>
</dbReference>
<dbReference type="Proteomes" id="UP000041254">
    <property type="component" value="Unassembled WGS sequence"/>
</dbReference>
<evidence type="ECO:0000256" key="2">
    <source>
        <dbReference type="ARBA" id="ARBA00011043"/>
    </source>
</evidence>
<dbReference type="SUPFAM" id="SSF52540">
    <property type="entry name" value="P-loop containing nucleoside triphosphate hydrolases"/>
    <property type="match status" value="1"/>
</dbReference>
<dbReference type="GO" id="GO:0002098">
    <property type="term" value="P:tRNA wobble uridine modification"/>
    <property type="evidence" value="ECO:0007669"/>
    <property type="project" value="TreeGrafter"/>
</dbReference>
<feature type="chain" id="PRO_5005187479" description="TrmE-type G domain-containing protein" evidence="6">
    <location>
        <begin position="22"/>
        <end position="634"/>
    </location>
</feature>
<evidence type="ECO:0000313" key="11">
    <source>
        <dbReference type="Proteomes" id="UP000041254"/>
    </source>
</evidence>
<evidence type="ECO:0000313" key="10">
    <source>
        <dbReference type="EMBL" id="CEL94029.1"/>
    </source>
</evidence>
<dbReference type="HAMAP" id="MF_00379">
    <property type="entry name" value="GTPase_MnmE"/>
    <property type="match status" value="1"/>
</dbReference>
<dbReference type="OrthoDB" id="188276at2759"/>
<dbReference type="CDD" id="cd14858">
    <property type="entry name" value="TrmE_N"/>
    <property type="match status" value="1"/>
</dbReference>
<dbReference type="FunFam" id="3.30.1360.120:FF:000007">
    <property type="entry name" value="tRNA modification GTPase GTPBP3, mitochondrial"/>
    <property type="match status" value="1"/>
</dbReference>
<dbReference type="PhylomeDB" id="A0A0G4EE61"/>
<feature type="domain" description="GTP-binding protein TrmE N-terminal" evidence="8">
    <location>
        <begin position="79"/>
        <end position="230"/>
    </location>
</feature>
<dbReference type="InterPro" id="IPR027266">
    <property type="entry name" value="TrmE/GcvT-like"/>
</dbReference>
<dbReference type="STRING" id="1169540.A0A0G4EE61"/>
<dbReference type="CDD" id="cd04164">
    <property type="entry name" value="trmE"/>
    <property type="match status" value="1"/>
</dbReference>
<dbReference type="Gene3D" id="3.30.1360.120">
    <property type="entry name" value="Probable tRNA modification gtpase trme, domain 1"/>
    <property type="match status" value="1"/>
</dbReference>
<dbReference type="Gene3D" id="3.40.50.300">
    <property type="entry name" value="P-loop containing nucleotide triphosphate hydrolases"/>
    <property type="match status" value="1"/>
</dbReference>
<dbReference type="SUPFAM" id="SSF103025">
    <property type="entry name" value="Folate-binding domain"/>
    <property type="match status" value="1"/>
</dbReference>
<dbReference type="InterPro" id="IPR027417">
    <property type="entry name" value="P-loop_NTPase"/>
</dbReference>
<sequence length="634" mass="68571">MLFTSTTLVALVCLLSEAVTAGGGRRHQGSSLSSFVHPLIAMSRKRRRLSSDALHRVQQGHASSSLEESSIGQDAADDTIYALSSGSGKAGVAVIRISGPLSPLILQLLTTDPSTRPCSSSSSNAIPYHGLRPLPPPRQAVLRRIYDPLVGELLDQGLVMWFPSPHSFTGDDTVELHLHGSRAVIEGVFEAFRRLQNALVEGWGEVRVRFDGLRPAERGEYTRRAFENGRLDLMEVEGLADLIAADTSSQRQQAIRQMRGGLSAVYERWRHELTSALAWLEAAIDFGDDDVQNDVEEQRTMQRVRERVDALVESMERALKDNRRGEIVRSGVRVGLFGPPNAGKSSLLNALARRPAAIVSSTPGTTRDLIEVPIDLSGVPVIVTDTAGIREGGPVNDHGDGDERAAVDPVEVEGMRRSWKALKGCQIGVLVLDLSVRASGAPGDDHHGGSVKWLIEPLRDMQMDGEGPSFLLVVLNKADLQQPTGGLLARVTTAIRETMGGKWADERCETIAASCPVIDIGANLGDVHMGQLDGIDGVERALGEVVQKAVYGDPGRAGGGGLGDVDVIITRERHRVHLQSCVEALRRFKDDPSMPLDLACEELRVAVRSLGRVVGAVDVEEILDVIFRDFCIGK</sequence>
<feature type="domain" description="MnmE helical" evidence="9">
    <location>
        <begin position="233"/>
        <end position="631"/>
    </location>
</feature>
<dbReference type="InterPro" id="IPR004520">
    <property type="entry name" value="GTPase_MnmE"/>
</dbReference>
<dbReference type="SUPFAM" id="SSF116878">
    <property type="entry name" value="TrmE connector domain"/>
    <property type="match status" value="1"/>
</dbReference>
<evidence type="ECO:0000259" key="9">
    <source>
        <dbReference type="Pfam" id="PF12631"/>
    </source>
</evidence>
<evidence type="ECO:0000259" key="7">
    <source>
        <dbReference type="Pfam" id="PF01926"/>
    </source>
</evidence>
<feature type="domain" description="G" evidence="7">
    <location>
        <begin position="333"/>
        <end position="438"/>
    </location>
</feature>
<comment type="subcellular location">
    <subcellularLocation>
        <location evidence="1">Mitochondrion</location>
    </subcellularLocation>
</comment>
<dbReference type="FunCoup" id="A0A0G4EE61">
    <property type="interactions" value="32"/>
</dbReference>
<dbReference type="PRINTS" id="PR00326">
    <property type="entry name" value="GTP1OBG"/>
</dbReference>
<organism evidence="10 11">
    <name type="scientific">Vitrella brassicaformis (strain CCMP3155)</name>
    <dbReference type="NCBI Taxonomy" id="1169540"/>
    <lineage>
        <taxon>Eukaryota</taxon>
        <taxon>Sar</taxon>
        <taxon>Alveolata</taxon>
        <taxon>Colpodellida</taxon>
        <taxon>Vitrellaceae</taxon>
        <taxon>Vitrella</taxon>
    </lineage>
</organism>
<dbReference type="InterPro" id="IPR027368">
    <property type="entry name" value="MnmE_dom2"/>
</dbReference>
<name>A0A0G4EE61_VITBC</name>
<dbReference type="InterPro" id="IPR025867">
    <property type="entry name" value="MnmE_helical"/>
</dbReference>
<keyword evidence="11" id="KW-1185">Reference proteome</keyword>
<evidence type="ECO:0000256" key="1">
    <source>
        <dbReference type="ARBA" id="ARBA00004173"/>
    </source>
</evidence>
<dbReference type="GO" id="GO:0005739">
    <property type="term" value="C:mitochondrion"/>
    <property type="evidence" value="ECO:0007669"/>
    <property type="project" value="UniProtKB-SubCell"/>
</dbReference>
<dbReference type="GO" id="GO:0005525">
    <property type="term" value="F:GTP binding"/>
    <property type="evidence" value="ECO:0007669"/>
    <property type="project" value="UniProtKB-KW"/>
</dbReference>
<dbReference type="Pfam" id="PF10396">
    <property type="entry name" value="TrmE_N"/>
    <property type="match status" value="1"/>
</dbReference>
<keyword evidence="6" id="KW-0732">Signal</keyword>
<evidence type="ECO:0000256" key="3">
    <source>
        <dbReference type="ARBA" id="ARBA00022694"/>
    </source>
</evidence>
<dbReference type="InParanoid" id="A0A0G4EE61"/>
<evidence type="ECO:0000259" key="8">
    <source>
        <dbReference type="Pfam" id="PF10396"/>
    </source>
</evidence>
<dbReference type="Gene3D" id="1.20.120.430">
    <property type="entry name" value="tRNA modification GTPase MnmE domain 2"/>
    <property type="match status" value="1"/>
</dbReference>
<dbReference type="EMBL" id="CDMY01000201">
    <property type="protein sequence ID" value="CEL94029.1"/>
    <property type="molecule type" value="Genomic_DNA"/>
</dbReference>
<evidence type="ECO:0000256" key="4">
    <source>
        <dbReference type="ARBA" id="ARBA00022741"/>
    </source>
</evidence>
<dbReference type="InterPro" id="IPR031168">
    <property type="entry name" value="G_TrmE"/>
</dbReference>
<evidence type="ECO:0000256" key="6">
    <source>
        <dbReference type="SAM" id="SignalP"/>
    </source>
</evidence>
<proteinExistence type="inferred from homology"/>
<dbReference type="InterPro" id="IPR018948">
    <property type="entry name" value="GTP-bd_TrmE_N"/>
</dbReference>
<evidence type="ECO:0008006" key="12">
    <source>
        <dbReference type="Google" id="ProtNLM"/>
    </source>
</evidence>
<dbReference type="GO" id="GO:0003924">
    <property type="term" value="F:GTPase activity"/>
    <property type="evidence" value="ECO:0007669"/>
    <property type="project" value="InterPro"/>
</dbReference>